<keyword evidence="7" id="KW-0808">Transferase</keyword>
<comment type="function">
    <text evidence="1">Transfers the gamma-phosphate of ATP to the 4'-position of a tetraacyldisaccharide 1-phosphate intermediate (termed DS-1-P) to form tetraacyldisaccharide 1,4'-bis-phosphate (lipid IVA).</text>
</comment>
<sequence>MANARRTRRRRDKPSRPSALSSTRPAPREWGRLFLSLLLTLPAFFFSLYRRLEARCFALGLARVCRPAAATVAVGGMSADCRGRVLLTSWLLGWAAARGVTAAVAGPVGDGCPPVRPFQVMPGTSPEEAGVEAALLARYAPSGRVLIDADPRDAAASAVRAFGPDMLVLQDALGEPRLRRDLELAILTPDDLGAGFGRVFPAGSWRRPPDVLSRAAAFCVHAGPLTLDAAMAAAQKRLAVYGKPVFGMTFSIWRWRGPDGPAAASALAGTPYITVLGESDRDSLPELFRRDLEAAPRMAFYVHDRHRFTRQDFEHLRADAIRLKVSVIVTSPRFDLKLRQGGACLDGLSVWTYDPEVVFGPTLFTDQSFLAWWEDHFGAVLHNRLPDEERPCHSTRAAASSCRPSSPP</sequence>
<evidence type="ECO:0000256" key="4">
    <source>
        <dbReference type="ARBA" id="ARBA00016436"/>
    </source>
</evidence>
<feature type="region of interest" description="Disordered" evidence="13">
    <location>
        <begin position="1"/>
        <end position="24"/>
    </location>
</feature>
<evidence type="ECO:0000256" key="9">
    <source>
        <dbReference type="ARBA" id="ARBA00022777"/>
    </source>
</evidence>
<dbReference type="AlphaFoldDB" id="A0A7C9N144"/>
<evidence type="ECO:0000256" key="10">
    <source>
        <dbReference type="ARBA" id="ARBA00022840"/>
    </source>
</evidence>
<accession>A0A7C9N144</accession>
<dbReference type="OrthoDB" id="9766423at2"/>
<dbReference type="GO" id="GO:0009245">
    <property type="term" value="P:lipid A biosynthetic process"/>
    <property type="evidence" value="ECO:0007669"/>
    <property type="project" value="UniProtKB-KW"/>
</dbReference>
<dbReference type="Pfam" id="PF02606">
    <property type="entry name" value="LpxK"/>
    <property type="match status" value="1"/>
</dbReference>
<dbReference type="PANTHER" id="PTHR42724">
    <property type="entry name" value="TETRAACYLDISACCHARIDE 4'-KINASE"/>
    <property type="match status" value="1"/>
</dbReference>
<keyword evidence="8" id="KW-0547">Nucleotide-binding</keyword>
<evidence type="ECO:0000256" key="7">
    <source>
        <dbReference type="ARBA" id="ARBA00022679"/>
    </source>
</evidence>
<protein>
    <recommendedName>
        <fullName evidence="4">Tetraacyldisaccharide 4'-kinase</fullName>
        <ecNumber evidence="3">2.7.1.130</ecNumber>
    </recommendedName>
    <alternativeName>
        <fullName evidence="12">Lipid A 4'-kinase</fullName>
    </alternativeName>
</protein>
<dbReference type="GO" id="GO:0005524">
    <property type="term" value="F:ATP binding"/>
    <property type="evidence" value="ECO:0007669"/>
    <property type="project" value="UniProtKB-KW"/>
</dbReference>
<evidence type="ECO:0000256" key="2">
    <source>
        <dbReference type="ARBA" id="ARBA00004870"/>
    </source>
</evidence>
<comment type="caution">
    <text evidence="14">The sequence shown here is derived from an EMBL/GenBank/DDBJ whole genome shotgun (WGS) entry which is preliminary data.</text>
</comment>
<gene>
    <name evidence="14" type="ORF">GTA51_11625</name>
</gene>
<evidence type="ECO:0000256" key="13">
    <source>
        <dbReference type="SAM" id="MobiDB-lite"/>
    </source>
</evidence>
<keyword evidence="5" id="KW-0444">Lipid biosynthesis</keyword>
<evidence type="ECO:0000313" key="15">
    <source>
        <dbReference type="Proteomes" id="UP000482487"/>
    </source>
</evidence>
<evidence type="ECO:0000256" key="12">
    <source>
        <dbReference type="ARBA" id="ARBA00029757"/>
    </source>
</evidence>
<keyword evidence="11" id="KW-0443">Lipid metabolism</keyword>
<dbReference type="UniPathway" id="UPA00359">
    <property type="reaction ID" value="UER00482"/>
</dbReference>
<comment type="pathway">
    <text evidence="2">Glycolipid biosynthesis; lipid IV(A) biosynthesis; lipid IV(A) from (3R)-3-hydroxytetradecanoyl-[acyl-carrier-protein] and UDP-N-acetyl-alpha-D-glucosamine: step 6/6.</text>
</comment>
<keyword evidence="6" id="KW-0441">Lipid A biosynthesis</keyword>
<evidence type="ECO:0000256" key="6">
    <source>
        <dbReference type="ARBA" id="ARBA00022556"/>
    </source>
</evidence>
<dbReference type="EMBL" id="WVUD01000019">
    <property type="protein sequence ID" value="MYL83777.1"/>
    <property type="molecule type" value="Genomic_DNA"/>
</dbReference>
<evidence type="ECO:0000256" key="5">
    <source>
        <dbReference type="ARBA" id="ARBA00022516"/>
    </source>
</evidence>
<keyword evidence="15" id="KW-1185">Reference proteome</keyword>
<organism evidence="14 15">
    <name type="scientific">Solidesulfovibrio aerotolerans</name>
    <dbReference type="NCBI Taxonomy" id="295255"/>
    <lineage>
        <taxon>Bacteria</taxon>
        <taxon>Pseudomonadati</taxon>
        <taxon>Thermodesulfobacteriota</taxon>
        <taxon>Desulfovibrionia</taxon>
        <taxon>Desulfovibrionales</taxon>
        <taxon>Desulfovibrionaceae</taxon>
        <taxon>Solidesulfovibrio</taxon>
    </lineage>
</organism>
<evidence type="ECO:0000313" key="14">
    <source>
        <dbReference type="EMBL" id="MYL83777.1"/>
    </source>
</evidence>
<dbReference type="GO" id="GO:0005886">
    <property type="term" value="C:plasma membrane"/>
    <property type="evidence" value="ECO:0007669"/>
    <property type="project" value="TreeGrafter"/>
</dbReference>
<evidence type="ECO:0000256" key="8">
    <source>
        <dbReference type="ARBA" id="ARBA00022741"/>
    </source>
</evidence>
<dbReference type="GO" id="GO:0009029">
    <property type="term" value="F:lipid-A 4'-kinase activity"/>
    <property type="evidence" value="ECO:0007669"/>
    <property type="project" value="UniProtKB-EC"/>
</dbReference>
<dbReference type="PANTHER" id="PTHR42724:SF1">
    <property type="entry name" value="TETRAACYLDISACCHARIDE 4'-KINASE, MITOCHONDRIAL-RELATED"/>
    <property type="match status" value="1"/>
</dbReference>
<feature type="compositionally biased region" description="Basic residues" evidence="13">
    <location>
        <begin position="1"/>
        <end position="13"/>
    </location>
</feature>
<proteinExistence type="predicted"/>
<keyword evidence="10" id="KW-0067">ATP-binding</keyword>
<dbReference type="RefSeq" id="WP_160961272.1">
    <property type="nucleotide sequence ID" value="NZ_WVUD01000019.1"/>
</dbReference>
<evidence type="ECO:0000256" key="3">
    <source>
        <dbReference type="ARBA" id="ARBA00012071"/>
    </source>
</evidence>
<dbReference type="EC" id="2.7.1.130" evidence="3"/>
<reference evidence="14 15" key="1">
    <citation type="submission" date="2020-01" db="EMBL/GenBank/DDBJ databases">
        <title>Genome sequence of Desulfovibrio aerotolerans DSM 16695(T).</title>
        <authorList>
            <person name="Karnachuk O."/>
            <person name="Avakyan M."/>
            <person name="Mardanov A."/>
            <person name="Kadnikov V."/>
            <person name="Ravin N."/>
        </authorList>
    </citation>
    <scope>NUCLEOTIDE SEQUENCE [LARGE SCALE GENOMIC DNA]</scope>
    <source>
        <strain evidence="14 15">DSM 16695</strain>
    </source>
</reference>
<keyword evidence="9 14" id="KW-0418">Kinase</keyword>
<evidence type="ECO:0000256" key="11">
    <source>
        <dbReference type="ARBA" id="ARBA00023098"/>
    </source>
</evidence>
<evidence type="ECO:0000256" key="1">
    <source>
        <dbReference type="ARBA" id="ARBA00002274"/>
    </source>
</evidence>
<dbReference type="Proteomes" id="UP000482487">
    <property type="component" value="Unassembled WGS sequence"/>
</dbReference>
<dbReference type="GO" id="GO:0009244">
    <property type="term" value="P:lipopolysaccharide core region biosynthetic process"/>
    <property type="evidence" value="ECO:0007669"/>
    <property type="project" value="TreeGrafter"/>
</dbReference>
<name>A0A7C9N144_9BACT</name>
<dbReference type="InterPro" id="IPR003758">
    <property type="entry name" value="LpxK"/>
</dbReference>